<sequence length="601" mass="63995">MPLEKAPYFLNVENSLTGRAWRDRLDLLGQRTATMISQTSAISEIVARILAGRAVEPDQAQAFLAPAIRDLMPDPSVMTDMDKFARRLAKAIKNKEKIALFGDYDVDGASSTALMVRYLNGFGLEPLWHIPDRVFEGYGPNITAIDKLIDQGATLLITLDCGTTSFEPVAHAKSRNCDVLVLDHHLGPEEMPVADALVNPNRPDDISGLGYLCAAGVAFMALVATNRLLRLEGQGGLPDLMSLLDLVALATICDVVPLKGLNRAFVVRGIEAMRLRQNPGLSSLALAAKLGGPLTPYHLGFMLGPRINAGGRIGDAGLGARLLSTSSQSEADEIAARLDELNFERQEIQAKAVEEAVAVADMEIGGAQGPSVLVLASEHWHPGIVGLVAARLRERFNRPAFAIAMRPNGEGSGSGRSMAGVDIGAAVIAALNEGLIIKGGGHAMAAGITLKQSQIAGFRAHLNQVLDDAVAKARQKTFLNIDAAITARTANVDFVNEINKVGPFGIGNSTPVFALAVHKIKYADIVGKGGHVRCTLASGDGAFIKAIAFGAADSEMGQALLHGEKDKPYHFCGTLSVDHWQGRQRVQMRLIDIADPAKPAW</sequence>
<evidence type="ECO:0000259" key="6">
    <source>
        <dbReference type="Pfam" id="PF01368"/>
    </source>
</evidence>
<dbReference type="Pfam" id="PF02272">
    <property type="entry name" value="DHHA1"/>
    <property type="match status" value="1"/>
</dbReference>
<protein>
    <recommendedName>
        <fullName evidence="2">Single-stranded-DNA-specific exonuclease RecJ</fullName>
    </recommendedName>
</protein>
<dbReference type="InterPro" id="IPR041122">
    <property type="entry name" value="RecJ_OB"/>
</dbReference>
<accession>A0A3B0U046</accession>
<dbReference type="InterPro" id="IPR038763">
    <property type="entry name" value="DHH_sf"/>
</dbReference>
<dbReference type="Pfam" id="PF01368">
    <property type="entry name" value="DHH"/>
    <property type="match status" value="1"/>
</dbReference>
<dbReference type="InterPro" id="IPR051673">
    <property type="entry name" value="SSDNA_exonuclease_RecJ"/>
</dbReference>
<dbReference type="Gene3D" id="3.90.1640.30">
    <property type="match status" value="1"/>
</dbReference>
<feature type="domain" description="DDH" evidence="6">
    <location>
        <begin position="97"/>
        <end position="251"/>
    </location>
</feature>
<dbReference type="InterPro" id="IPR003156">
    <property type="entry name" value="DHHA1_dom"/>
</dbReference>
<dbReference type="GO" id="GO:0006310">
    <property type="term" value="P:DNA recombination"/>
    <property type="evidence" value="ECO:0007669"/>
    <property type="project" value="InterPro"/>
</dbReference>
<dbReference type="SUPFAM" id="SSF64182">
    <property type="entry name" value="DHH phosphoesterases"/>
    <property type="match status" value="1"/>
</dbReference>
<name>A0A3B0U046_9ZZZZ</name>
<dbReference type="PANTHER" id="PTHR30255">
    <property type="entry name" value="SINGLE-STRANDED-DNA-SPECIFIC EXONUCLEASE RECJ"/>
    <property type="match status" value="1"/>
</dbReference>
<evidence type="ECO:0000256" key="2">
    <source>
        <dbReference type="ARBA" id="ARBA00019841"/>
    </source>
</evidence>
<evidence type="ECO:0000256" key="5">
    <source>
        <dbReference type="ARBA" id="ARBA00022839"/>
    </source>
</evidence>
<dbReference type="GO" id="GO:0008409">
    <property type="term" value="F:5'-3' exonuclease activity"/>
    <property type="evidence" value="ECO:0007669"/>
    <property type="project" value="InterPro"/>
</dbReference>
<evidence type="ECO:0000259" key="8">
    <source>
        <dbReference type="Pfam" id="PF17768"/>
    </source>
</evidence>
<keyword evidence="5 9" id="KW-0269">Exonuclease</keyword>
<dbReference type="InterPro" id="IPR001667">
    <property type="entry name" value="DDH_dom"/>
</dbReference>
<dbReference type="Pfam" id="PF17768">
    <property type="entry name" value="RecJ_OB"/>
    <property type="match status" value="1"/>
</dbReference>
<dbReference type="GO" id="GO:0003676">
    <property type="term" value="F:nucleic acid binding"/>
    <property type="evidence" value="ECO:0007669"/>
    <property type="project" value="InterPro"/>
</dbReference>
<dbReference type="NCBIfam" id="TIGR00644">
    <property type="entry name" value="recJ"/>
    <property type="match status" value="1"/>
</dbReference>
<dbReference type="Gene3D" id="3.10.310.30">
    <property type="match status" value="1"/>
</dbReference>
<dbReference type="AlphaFoldDB" id="A0A3B0U046"/>
<evidence type="ECO:0000256" key="3">
    <source>
        <dbReference type="ARBA" id="ARBA00022722"/>
    </source>
</evidence>
<reference evidence="9" key="1">
    <citation type="submission" date="2018-06" db="EMBL/GenBank/DDBJ databases">
        <authorList>
            <person name="Zhirakovskaya E."/>
        </authorList>
    </citation>
    <scope>NUCLEOTIDE SEQUENCE</scope>
</reference>
<dbReference type="GO" id="GO:0006281">
    <property type="term" value="P:DNA repair"/>
    <property type="evidence" value="ECO:0007669"/>
    <property type="project" value="InterPro"/>
</dbReference>
<evidence type="ECO:0000256" key="1">
    <source>
        <dbReference type="ARBA" id="ARBA00005915"/>
    </source>
</evidence>
<dbReference type="EMBL" id="UOEO01000127">
    <property type="protein sequence ID" value="VAW20002.1"/>
    <property type="molecule type" value="Genomic_DNA"/>
</dbReference>
<dbReference type="PANTHER" id="PTHR30255:SF2">
    <property type="entry name" value="SINGLE-STRANDED-DNA-SPECIFIC EXONUCLEASE RECJ"/>
    <property type="match status" value="1"/>
</dbReference>
<evidence type="ECO:0000259" key="7">
    <source>
        <dbReference type="Pfam" id="PF02272"/>
    </source>
</evidence>
<evidence type="ECO:0000313" key="9">
    <source>
        <dbReference type="EMBL" id="VAW20002.1"/>
    </source>
</evidence>
<organism evidence="9">
    <name type="scientific">hydrothermal vent metagenome</name>
    <dbReference type="NCBI Taxonomy" id="652676"/>
    <lineage>
        <taxon>unclassified sequences</taxon>
        <taxon>metagenomes</taxon>
        <taxon>ecological metagenomes</taxon>
    </lineage>
</organism>
<gene>
    <name evidence="9" type="ORF">MNBD_ALPHA12-197</name>
</gene>
<comment type="similarity">
    <text evidence="1">Belongs to the RecJ family.</text>
</comment>
<keyword evidence="4" id="KW-0378">Hydrolase</keyword>
<evidence type="ECO:0000256" key="4">
    <source>
        <dbReference type="ARBA" id="ARBA00022801"/>
    </source>
</evidence>
<dbReference type="InterPro" id="IPR004610">
    <property type="entry name" value="RecJ"/>
</dbReference>
<proteinExistence type="inferred from homology"/>
<feature type="domain" description="RecJ OB" evidence="8">
    <location>
        <begin position="481"/>
        <end position="592"/>
    </location>
</feature>
<keyword evidence="3" id="KW-0540">Nuclease</keyword>
<feature type="domain" description="DHHA1" evidence="7">
    <location>
        <begin position="370"/>
        <end position="466"/>
    </location>
</feature>